<feature type="domain" description="DNA methylase adenine-specific" evidence="8">
    <location>
        <begin position="161"/>
        <end position="476"/>
    </location>
</feature>
<organism evidence="10 11">
    <name type="scientific">Rhodoferax lithotrophicus</name>
    <dbReference type="NCBI Taxonomy" id="2798804"/>
    <lineage>
        <taxon>Bacteria</taxon>
        <taxon>Pseudomonadati</taxon>
        <taxon>Pseudomonadota</taxon>
        <taxon>Betaproteobacteria</taxon>
        <taxon>Burkholderiales</taxon>
        <taxon>Comamonadaceae</taxon>
        <taxon>Rhodoferax</taxon>
    </lineage>
</organism>
<feature type="domain" description="N6 adenine-specific DNA methyltransferase N-terminal" evidence="9">
    <location>
        <begin position="5"/>
        <end position="148"/>
    </location>
</feature>
<sequence length="517" mass="57225">MLDDIKKTLWATADKLRANMDAAEYKHLVLGLIFVKYISDTFAARRAELVMRLSNPADEYFYHDAQPGDIEAELEDRDYYKEVNAFWVPEPARWEALRNAAKQADIGKCIDEALTQIEQENPKLKGILDKRYARAQLPDGKLGELVDLVSTIGFGDNPSTARDVLGQVYEYFLGMFASAEGKRGGQFYTPASIVKTLVAVLAPHTGKVYDPCCGSGGMFVQSEKFIAAHGGKTGDVAIFGQEANPTTWRLAAMNLAIRGIDFNLGREPGDTFTRNQHADLRADFILANPPFNISDWWHGSLTGDPRWVYGDPPQGNANYAWLQHMLHHLKPTGRAGIVLANGSMSSSQNSEGQIRAAMVEADVVEVMVALPGQLFFNTQIPACLWFLVKQKQKRKGEVLFIDARKQASMISRVQSELTDAVIERIAATVAAWRGELGAGEYQDIAGFCRSVTLAEIAQHGHVLTPGRYVGAEEVEDKDEDFATKMQQLTEKLGEQMAKGAELDQLIRQKLGGLGYEF</sequence>
<dbReference type="EMBL" id="AP024238">
    <property type="protein sequence ID" value="BCO28022.1"/>
    <property type="molecule type" value="Genomic_DNA"/>
</dbReference>
<dbReference type="PANTHER" id="PTHR42998">
    <property type="entry name" value="TYPE I RESTRICTION ENZYME HINDVIIP M PROTEIN-RELATED"/>
    <property type="match status" value="1"/>
</dbReference>
<dbReference type="PRINTS" id="PR00507">
    <property type="entry name" value="N12N6MTFRASE"/>
</dbReference>
<dbReference type="Gene3D" id="1.20.1260.30">
    <property type="match status" value="1"/>
</dbReference>
<evidence type="ECO:0000256" key="1">
    <source>
        <dbReference type="ARBA" id="ARBA00006594"/>
    </source>
</evidence>
<evidence type="ECO:0000256" key="7">
    <source>
        <dbReference type="ARBA" id="ARBA00047942"/>
    </source>
</evidence>
<evidence type="ECO:0000256" key="4">
    <source>
        <dbReference type="ARBA" id="ARBA00022679"/>
    </source>
</evidence>
<evidence type="ECO:0000256" key="6">
    <source>
        <dbReference type="ARBA" id="ARBA00022747"/>
    </source>
</evidence>
<evidence type="ECO:0000256" key="3">
    <source>
        <dbReference type="ARBA" id="ARBA00022603"/>
    </source>
</evidence>
<comment type="similarity">
    <text evidence="1">Belongs to the N(4)/N(6)-methyltransferase family.</text>
</comment>
<accession>A0ABM7MNZ7</accession>
<evidence type="ECO:0000313" key="11">
    <source>
        <dbReference type="Proteomes" id="UP000824366"/>
    </source>
</evidence>
<evidence type="ECO:0000256" key="2">
    <source>
        <dbReference type="ARBA" id="ARBA00011900"/>
    </source>
</evidence>
<proteinExistence type="inferred from homology"/>
<evidence type="ECO:0000313" key="10">
    <source>
        <dbReference type="EMBL" id="BCO28022.1"/>
    </source>
</evidence>
<dbReference type="InterPro" id="IPR038333">
    <property type="entry name" value="T1MK-like_N_sf"/>
</dbReference>
<protein>
    <recommendedName>
        <fullName evidence="2">site-specific DNA-methyltransferase (adenine-specific)</fullName>
        <ecNumber evidence="2">2.1.1.72</ecNumber>
    </recommendedName>
</protein>
<dbReference type="Gene3D" id="3.40.50.150">
    <property type="entry name" value="Vaccinia Virus protein VP39"/>
    <property type="match status" value="1"/>
</dbReference>
<dbReference type="EC" id="2.1.1.72" evidence="2"/>
<evidence type="ECO:0000259" key="9">
    <source>
        <dbReference type="Pfam" id="PF12161"/>
    </source>
</evidence>
<keyword evidence="6" id="KW-0680">Restriction system</keyword>
<keyword evidence="5" id="KW-0949">S-adenosyl-L-methionine</keyword>
<name>A0ABM7MNZ7_9BURK</name>
<dbReference type="Pfam" id="PF12161">
    <property type="entry name" value="HsdM_N"/>
    <property type="match status" value="1"/>
</dbReference>
<gene>
    <name evidence="10" type="ORF">MIZ03_2915</name>
</gene>
<evidence type="ECO:0000256" key="5">
    <source>
        <dbReference type="ARBA" id="ARBA00022691"/>
    </source>
</evidence>
<dbReference type="PROSITE" id="PS00092">
    <property type="entry name" value="N6_MTASE"/>
    <property type="match status" value="1"/>
</dbReference>
<dbReference type="InterPro" id="IPR002052">
    <property type="entry name" value="DNA_methylase_N6_adenine_CS"/>
</dbReference>
<dbReference type="PANTHER" id="PTHR42998:SF1">
    <property type="entry name" value="TYPE I RESTRICTION ENZYME HINDI METHYLASE SUBUNIT"/>
    <property type="match status" value="1"/>
</dbReference>
<dbReference type="InterPro" id="IPR029063">
    <property type="entry name" value="SAM-dependent_MTases_sf"/>
</dbReference>
<dbReference type="InterPro" id="IPR003356">
    <property type="entry name" value="DNA_methylase_A-5"/>
</dbReference>
<reference evidence="10 11" key="1">
    <citation type="journal article" date="2021" name="Microbiol. Spectr.">
        <title>A Single Bacterium Capable of Oxidation and Reduction of Iron at Circumneutral pH.</title>
        <authorList>
            <person name="Kato S."/>
            <person name="Ohkuma M."/>
        </authorList>
    </citation>
    <scope>NUCLEOTIDE SEQUENCE [LARGE SCALE GENOMIC DNA]</scope>
    <source>
        <strain evidence="10 11">MIZ03</strain>
    </source>
</reference>
<dbReference type="Pfam" id="PF02384">
    <property type="entry name" value="N6_Mtase"/>
    <property type="match status" value="1"/>
</dbReference>
<dbReference type="Proteomes" id="UP000824366">
    <property type="component" value="Chromosome"/>
</dbReference>
<dbReference type="InterPro" id="IPR022749">
    <property type="entry name" value="D12N6_MeTrfase_N"/>
</dbReference>
<dbReference type="InterPro" id="IPR052916">
    <property type="entry name" value="Type-I_RE_MTase_Subunit"/>
</dbReference>
<keyword evidence="11" id="KW-1185">Reference proteome</keyword>
<dbReference type="RefSeq" id="WP_223904020.1">
    <property type="nucleotide sequence ID" value="NZ_AP024238.1"/>
</dbReference>
<comment type="catalytic activity">
    <reaction evidence="7">
        <text>a 2'-deoxyadenosine in DNA + S-adenosyl-L-methionine = an N(6)-methyl-2'-deoxyadenosine in DNA + S-adenosyl-L-homocysteine + H(+)</text>
        <dbReference type="Rhea" id="RHEA:15197"/>
        <dbReference type="Rhea" id="RHEA-COMP:12418"/>
        <dbReference type="Rhea" id="RHEA-COMP:12419"/>
        <dbReference type="ChEBI" id="CHEBI:15378"/>
        <dbReference type="ChEBI" id="CHEBI:57856"/>
        <dbReference type="ChEBI" id="CHEBI:59789"/>
        <dbReference type="ChEBI" id="CHEBI:90615"/>
        <dbReference type="ChEBI" id="CHEBI:90616"/>
        <dbReference type="EC" id="2.1.1.72"/>
    </reaction>
</comment>
<dbReference type="SUPFAM" id="SSF53335">
    <property type="entry name" value="S-adenosyl-L-methionine-dependent methyltransferases"/>
    <property type="match status" value="1"/>
</dbReference>
<evidence type="ECO:0000259" key="8">
    <source>
        <dbReference type="Pfam" id="PF02384"/>
    </source>
</evidence>
<keyword evidence="4" id="KW-0808">Transferase</keyword>
<keyword evidence="3" id="KW-0489">Methyltransferase</keyword>